<dbReference type="EMBL" id="BRPK01000001">
    <property type="protein sequence ID" value="GLB33347.1"/>
    <property type="molecule type" value="Genomic_DNA"/>
</dbReference>
<accession>A0A9P3PD87</accession>
<evidence type="ECO:0000313" key="1">
    <source>
        <dbReference type="EMBL" id="GLB33347.1"/>
    </source>
</evidence>
<organism evidence="1 2">
    <name type="scientific">Lyophyllum shimeji</name>
    <name type="common">Hon-shimeji</name>
    <name type="synonym">Tricholoma shimeji</name>
    <dbReference type="NCBI Taxonomy" id="47721"/>
    <lineage>
        <taxon>Eukaryota</taxon>
        <taxon>Fungi</taxon>
        <taxon>Dikarya</taxon>
        <taxon>Basidiomycota</taxon>
        <taxon>Agaricomycotina</taxon>
        <taxon>Agaricomycetes</taxon>
        <taxon>Agaricomycetidae</taxon>
        <taxon>Agaricales</taxon>
        <taxon>Tricholomatineae</taxon>
        <taxon>Lyophyllaceae</taxon>
        <taxon>Lyophyllum</taxon>
    </lineage>
</organism>
<reference evidence="1" key="1">
    <citation type="submission" date="2022-07" db="EMBL/GenBank/DDBJ databases">
        <title>The genome of Lyophyllum shimeji provides insight into the initial evolution of ectomycorrhizal fungal genome.</title>
        <authorList>
            <person name="Kobayashi Y."/>
            <person name="Shibata T."/>
            <person name="Hirakawa H."/>
            <person name="Shigenobu S."/>
            <person name="Nishiyama T."/>
            <person name="Yamada A."/>
            <person name="Hasebe M."/>
            <person name="Kawaguchi M."/>
        </authorList>
    </citation>
    <scope>NUCLEOTIDE SEQUENCE</scope>
    <source>
        <strain evidence="1">AT787</strain>
    </source>
</reference>
<name>A0A9P3PD87_LYOSH</name>
<dbReference type="OrthoDB" id="2015551at2759"/>
<sequence length="108" mass="12181">MKIRRQLPMGKLHLLPIPEGRWSVVSVDFIVELPKAHGYDAVMVVVDSVGKHFDLVPRTFKEMPPLLECADDGKHLLVVDFVVPLDGVQAFGVERDRVPFLVLRRLLG</sequence>
<evidence type="ECO:0000313" key="2">
    <source>
        <dbReference type="Proteomes" id="UP001063166"/>
    </source>
</evidence>
<dbReference type="Proteomes" id="UP001063166">
    <property type="component" value="Unassembled WGS sequence"/>
</dbReference>
<dbReference type="AlphaFoldDB" id="A0A9P3PD87"/>
<protein>
    <submittedName>
        <fullName evidence="1">Uncharacterized protein</fullName>
    </submittedName>
</protein>
<gene>
    <name evidence="1" type="ORF">LshimejAT787_0102310</name>
</gene>
<comment type="caution">
    <text evidence="1">The sequence shown here is derived from an EMBL/GenBank/DDBJ whole genome shotgun (WGS) entry which is preliminary data.</text>
</comment>
<keyword evidence="2" id="KW-1185">Reference proteome</keyword>
<proteinExistence type="predicted"/>